<protein>
    <recommendedName>
        <fullName evidence="3">DUF2939 domain-containing protein</fullName>
    </recommendedName>
</protein>
<dbReference type="EMBL" id="CP002085">
    <property type="protein sequence ID" value="ADK84857.1"/>
    <property type="molecule type" value="Genomic_DNA"/>
</dbReference>
<dbReference type="Pfam" id="PF11159">
    <property type="entry name" value="DUF2939"/>
    <property type="match status" value="1"/>
</dbReference>
<reference evidence="1 2" key="1">
    <citation type="journal article" date="2010" name="Stand. Genomic Sci.">
        <title>Complete genome sequence of Desulfarculus baarsii type strain (2st14).</title>
        <authorList>
            <person name="Sun H."/>
            <person name="Spring S."/>
            <person name="Lapidus A."/>
            <person name="Davenport K."/>
            <person name="Del Rio T.G."/>
            <person name="Tice H."/>
            <person name="Nolan M."/>
            <person name="Copeland A."/>
            <person name="Cheng J.F."/>
            <person name="Lucas S."/>
            <person name="Tapia R."/>
            <person name="Goodwin L."/>
            <person name="Pitluck S."/>
            <person name="Ivanova N."/>
            <person name="Pagani I."/>
            <person name="Mavromatis K."/>
            <person name="Ovchinnikova G."/>
            <person name="Pati A."/>
            <person name="Chen A."/>
            <person name="Palaniappan K."/>
            <person name="Hauser L."/>
            <person name="Chang Y.J."/>
            <person name="Jeffries C.D."/>
            <person name="Detter J.C."/>
            <person name="Han C."/>
            <person name="Rohde M."/>
            <person name="Brambilla E."/>
            <person name="Goker M."/>
            <person name="Woyke T."/>
            <person name="Bristow J."/>
            <person name="Eisen J.A."/>
            <person name="Markowitz V."/>
            <person name="Hugenholtz P."/>
            <person name="Kyrpides N.C."/>
            <person name="Klenk H.P."/>
            <person name="Land M."/>
        </authorList>
    </citation>
    <scope>NUCLEOTIDE SEQUENCE [LARGE SCALE GENOMIC DNA]</scope>
    <source>
        <strain evidence="2">ATCC 33931 / DSM 2075 / LMG 7858 / VKM B-1802 / 2st14</strain>
    </source>
</reference>
<keyword evidence="2" id="KW-1185">Reference proteome</keyword>
<dbReference type="RefSeq" id="WP_013258310.1">
    <property type="nucleotide sequence ID" value="NC_014365.1"/>
</dbReference>
<dbReference type="KEGG" id="dbr:Deba_1489"/>
<gene>
    <name evidence="1" type="ordered locus">Deba_1489</name>
</gene>
<name>E1QH14_DESB2</name>
<dbReference type="Proteomes" id="UP000009047">
    <property type="component" value="Chromosome"/>
</dbReference>
<accession>E1QH14</accession>
<evidence type="ECO:0008006" key="3">
    <source>
        <dbReference type="Google" id="ProtNLM"/>
    </source>
</evidence>
<dbReference type="InterPro" id="IPR021330">
    <property type="entry name" value="DUF2939"/>
</dbReference>
<dbReference type="OrthoDB" id="5519901at2"/>
<organism evidence="1 2">
    <name type="scientific">Desulfarculus baarsii (strain ATCC 33931 / DSM 2075 / LMG 7858 / VKM B-1802 / 2st14)</name>
    <dbReference type="NCBI Taxonomy" id="644282"/>
    <lineage>
        <taxon>Bacteria</taxon>
        <taxon>Pseudomonadati</taxon>
        <taxon>Thermodesulfobacteriota</taxon>
        <taxon>Desulfarculia</taxon>
        <taxon>Desulfarculales</taxon>
        <taxon>Desulfarculaceae</taxon>
        <taxon>Desulfarculus</taxon>
    </lineage>
</organism>
<dbReference type="STRING" id="644282.Deba_1489"/>
<dbReference type="HOGENOM" id="CLU_1515534_0_0_7"/>
<sequence length="177" mass="19672">MRRIMTITLPIVLAVAAFWGTYGVLQSPRYALYQIGKALKDGDSAIFLAYVDVPRIIANQRPAAADARANEAEENLRRAIQGVMDVVVGANPQAFHAQMAQIMNQLETDRLPSPFLIAYAASIQQNGDRALVVLSDPQSGDRLRLGMLRQNDQWRVVHVDQRDVRDLLRKYAAQTAG</sequence>
<dbReference type="eggNOG" id="ENOG502ZQXR">
    <property type="taxonomic scope" value="Bacteria"/>
</dbReference>
<evidence type="ECO:0000313" key="2">
    <source>
        <dbReference type="Proteomes" id="UP000009047"/>
    </source>
</evidence>
<evidence type="ECO:0000313" key="1">
    <source>
        <dbReference type="EMBL" id="ADK84857.1"/>
    </source>
</evidence>
<proteinExistence type="predicted"/>
<dbReference type="AlphaFoldDB" id="E1QH14"/>